<dbReference type="PANTHER" id="PTHR47683:SF2">
    <property type="entry name" value="RNA-BINDING S4 DOMAIN-CONTAINING PROTEIN"/>
    <property type="match status" value="1"/>
</dbReference>
<organism evidence="8 10">
    <name type="scientific">Anaerotignum propionicum DSM 1682</name>
    <dbReference type="NCBI Taxonomy" id="991789"/>
    <lineage>
        <taxon>Bacteria</taxon>
        <taxon>Bacillati</taxon>
        <taxon>Bacillota</taxon>
        <taxon>Clostridia</taxon>
        <taxon>Lachnospirales</taxon>
        <taxon>Anaerotignaceae</taxon>
        <taxon>Anaerotignum</taxon>
    </lineage>
</organism>
<reference evidence="10" key="4">
    <citation type="submission" date="2016-11" db="EMBL/GenBank/DDBJ databases">
        <authorList>
            <person name="Jaros S."/>
            <person name="Januszkiewicz K."/>
            <person name="Wedrychowicz H."/>
        </authorList>
    </citation>
    <scope>NUCLEOTIDE SEQUENCE [LARGE SCALE GENOMIC DNA]</scope>
    <source>
        <strain evidence="10">DSM 1682</strain>
    </source>
</reference>
<dbReference type="Proteomes" id="UP000184204">
    <property type="component" value="Unassembled WGS sequence"/>
</dbReference>
<dbReference type="InterPro" id="IPR050343">
    <property type="entry name" value="RsuA_PseudoU_synthase"/>
</dbReference>
<evidence type="ECO:0000313" key="9">
    <source>
        <dbReference type="Proteomes" id="UP000068026"/>
    </source>
</evidence>
<protein>
    <recommendedName>
        <fullName evidence="5">Pseudouridine synthase</fullName>
        <ecNumber evidence="5">5.4.99.-</ecNumber>
    </recommendedName>
</protein>
<reference evidence="9" key="2">
    <citation type="submission" date="2016-01" db="EMBL/GenBank/DDBJ databases">
        <authorList>
            <person name="Poehlein A."/>
            <person name="Schlien K."/>
            <person name="Gottschalk G."/>
            <person name="Buckel W."/>
            <person name="Daniel R."/>
        </authorList>
    </citation>
    <scope>NUCLEOTIDE SEQUENCE [LARGE SCALE GENOMIC DNA]</scope>
    <source>
        <strain evidence="9">X2</strain>
    </source>
</reference>
<dbReference type="Pfam" id="PF01479">
    <property type="entry name" value="S4"/>
    <property type="match status" value="1"/>
</dbReference>
<evidence type="ECO:0000256" key="1">
    <source>
        <dbReference type="ARBA" id="ARBA00008348"/>
    </source>
</evidence>
<dbReference type="GO" id="GO:0003723">
    <property type="term" value="F:RNA binding"/>
    <property type="evidence" value="ECO:0007669"/>
    <property type="project" value="UniProtKB-KW"/>
</dbReference>
<dbReference type="InterPro" id="IPR020094">
    <property type="entry name" value="TruA/RsuA/RluB/E/F_N"/>
</dbReference>
<dbReference type="KEGG" id="cpro:CPRO_25430"/>
<accession>A0A0X8VAL8</accession>
<dbReference type="EC" id="5.4.99.-" evidence="5"/>
<dbReference type="EMBL" id="FQUA01000003">
    <property type="protein sequence ID" value="SHE51212.1"/>
    <property type="molecule type" value="Genomic_DNA"/>
</dbReference>
<evidence type="ECO:0000313" key="10">
    <source>
        <dbReference type="Proteomes" id="UP000184204"/>
    </source>
</evidence>
<evidence type="ECO:0000313" key="8">
    <source>
        <dbReference type="EMBL" id="SHE51212.1"/>
    </source>
</evidence>
<evidence type="ECO:0000313" key="7">
    <source>
        <dbReference type="EMBL" id="AMJ42091.1"/>
    </source>
</evidence>
<sequence>MEERLQKFLAEAGVASRRKAEELIAAGKIKVNGKVVTELGTKIDPKKDEVLYLDKEVSKKEVELVYIMLHKPEGYVTTAKEQFGRPGVMDLVRDVKERIFPVGRLDYDTSGLLLLTNDGDLTYKLTHPKHDVDKTYIAKLYGTPDDMDLQKFRRGVVIDGKQTKPAKMQIIEKGERQSTVEIIIHEGRNRQVRKMCEAIKHPVAQLKRVATGDLTMGDLPKGKYRHLTPKEVKYLKSL</sequence>
<dbReference type="CDD" id="cd02870">
    <property type="entry name" value="PseudoU_synth_RsuA_like"/>
    <property type="match status" value="1"/>
</dbReference>
<evidence type="ECO:0000256" key="3">
    <source>
        <dbReference type="ARBA" id="ARBA00023235"/>
    </source>
</evidence>
<gene>
    <name evidence="7" type="primary">rluB</name>
    <name evidence="7" type="ORF">CPRO_25430</name>
    <name evidence="8" type="ORF">SAMN02745151_00910</name>
</gene>
<proteinExistence type="inferred from homology"/>
<dbReference type="OrthoDB" id="9807213at2"/>
<evidence type="ECO:0000256" key="2">
    <source>
        <dbReference type="ARBA" id="ARBA00022884"/>
    </source>
</evidence>
<reference evidence="8" key="3">
    <citation type="submission" date="2016-11" db="EMBL/GenBank/DDBJ databases">
        <authorList>
            <person name="Varghese N."/>
            <person name="Submissions S."/>
        </authorList>
    </citation>
    <scope>NUCLEOTIDE SEQUENCE</scope>
    <source>
        <strain evidence="8">DSM 1682</strain>
    </source>
</reference>
<keyword evidence="2 4" id="KW-0694">RNA-binding</keyword>
<dbReference type="GO" id="GO:0000455">
    <property type="term" value="P:enzyme-directed rRNA pseudouridine synthesis"/>
    <property type="evidence" value="ECO:0007669"/>
    <property type="project" value="UniProtKB-ARBA"/>
</dbReference>
<evidence type="ECO:0000256" key="4">
    <source>
        <dbReference type="PROSITE-ProRule" id="PRU00182"/>
    </source>
</evidence>
<dbReference type="Gene3D" id="3.30.70.580">
    <property type="entry name" value="Pseudouridine synthase I, catalytic domain, N-terminal subdomain"/>
    <property type="match status" value="1"/>
</dbReference>
<dbReference type="CDD" id="cd00165">
    <property type="entry name" value="S4"/>
    <property type="match status" value="1"/>
</dbReference>
<dbReference type="AlphaFoldDB" id="A0A0X8VAL8"/>
<dbReference type="PROSITE" id="PS01149">
    <property type="entry name" value="PSI_RSU"/>
    <property type="match status" value="1"/>
</dbReference>
<dbReference type="InterPro" id="IPR036986">
    <property type="entry name" value="S4_RNA-bd_sf"/>
</dbReference>
<name>A0A0X8VAL8_ANAPI</name>
<dbReference type="Proteomes" id="UP000068026">
    <property type="component" value="Chromosome"/>
</dbReference>
<dbReference type="PROSITE" id="PS50889">
    <property type="entry name" value="S4"/>
    <property type="match status" value="1"/>
</dbReference>
<keyword evidence="9" id="KW-1185">Reference proteome</keyword>
<dbReference type="EMBL" id="CP014223">
    <property type="protein sequence ID" value="AMJ42091.1"/>
    <property type="molecule type" value="Genomic_DNA"/>
</dbReference>
<dbReference type="GO" id="GO:0005829">
    <property type="term" value="C:cytosol"/>
    <property type="evidence" value="ECO:0007669"/>
    <property type="project" value="UniProtKB-ARBA"/>
</dbReference>
<dbReference type="SUPFAM" id="SSF55174">
    <property type="entry name" value="Alpha-L RNA-binding motif"/>
    <property type="match status" value="1"/>
</dbReference>
<evidence type="ECO:0000259" key="6">
    <source>
        <dbReference type="SMART" id="SM00363"/>
    </source>
</evidence>
<dbReference type="Gene3D" id="3.30.70.1560">
    <property type="entry name" value="Alpha-L RNA-binding motif"/>
    <property type="match status" value="1"/>
</dbReference>
<keyword evidence="3 5" id="KW-0413">Isomerase</keyword>
<dbReference type="InterPro" id="IPR020103">
    <property type="entry name" value="PsdUridine_synth_cat_dom_sf"/>
</dbReference>
<dbReference type="RefSeq" id="WP_066052351.1">
    <property type="nucleotide sequence ID" value="NZ_CP014223.1"/>
</dbReference>
<dbReference type="SMART" id="SM00363">
    <property type="entry name" value="S4"/>
    <property type="match status" value="1"/>
</dbReference>
<dbReference type="FunFam" id="3.30.70.1560:FF:000001">
    <property type="entry name" value="Pseudouridine synthase"/>
    <property type="match status" value="1"/>
</dbReference>
<evidence type="ECO:0000256" key="5">
    <source>
        <dbReference type="RuleBase" id="RU003887"/>
    </source>
</evidence>
<dbReference type="FunFam" id="3.10.290.10:FF:000003">
    <property type="entry name" value="Pseudouridine synthase"/>
    <property type="match status" value="1"/>
</dbReference>
<feature type="domain" description="RNA-binding S4" evidence="6">
    <location>
        <begin position="3"/>
        <end position="67"/>
    </location>
</feature>
<dbReference type="PANTHER" id="PTHR47683">
    <property type="entry name" value="PSEUDOURIDINE SYNTHASE FAMILY PROTEIN-RELATED"/>
    <property type="match status" value="1"/>
</dbReference>
<comment type="similarity">
    <text evidence="1 5">Belongs to the pseudouridine synthase RsuA family.</text>
</comment>
<dbReference type="GO" id="GO:0120159">
    <property type="term" value="F:rRNA pseudouridine synthase activity"/>
    <property type="evidence" value="ECO:0007669"/>
    <property type="project" value="UniProtKB-ARBA"/>
</dbReference>
<dbReference type="NCBIfam" id="TIGR00093">
    <property type="entry name" value="pseudouridine synthase"/>
    <property type="match status" value="1"/>
</dbReference>
<dbReference type="InterPro" id="IPR006145">
    <property type="entry name" value="PsdUridine_synth_RsuA/RluA"/>
</dbReference>
<reference evidence="7 9" key="1">
    <citation type="journal article" date="2016" name="Genome Announc.">
        <title>Complete Genome Sequence of the Amino Acid-Fermenting Clostridium propionicum X2 (DSM 1682).</title>
        <authorList>
            <person name="Poehlein A."/>
            <person name="Schlien K."/>
            <person name="Chowdhury N.P."/>
            <person name="Gottschalk G."/>
            <person name="Buckel W."/>
            <person name="Daniel R."/>
        </authorList>
    </citation>
    <scope>NUCLEOTIDE SEQUENCE [LARGE SCALE GENOMIC DNA]</scope>
    <source>
        <strain evidence="7 9">X2</strain>
    </source>
</reference>
<dbReference type="Gene3D" id="3.10.290.10">
    <property type="entry name" value="RNA-binding S4 domain"/>
    <property type="match status" value="1"/>
</dbReference>
<dbReference type="InterPro" id="IPR018496">
    <property type="entry name" value="PsdUridine_synth_RsuA/RluB_CS"/>
</dbReference>
<dbReference type="InterPro" id="IPR042092">
    <property type="entry name" value="PsdUridine_s_RsuA/RluB/E/F_cat"/>
</dbReference>
<dbReference type="InterPro" id="IPR000748">
    <property type="entry name" value="PsdUridine_synth_RsuA/RluB/E/F"/>
</dbReference>
<dbReference type="InterPro" id="IPR002942">
    <property type="entry name" value="S4_RNA-bd"/>
</dbReference>
<dbReference type="SUPFAM" id="SSF55120">
    <property type="entry name" value="Pseudouridine synthase"/>
    <property type="match status" value="1"/>
</dbReference>
<dbReference type="Pfam" id="PF00849">
    <property type="entry name" value="PseudoU_synth_2"/>
    <property type="match status" value="1"/>
</dbReference>